<keyword evidence="1" id="KW-0234">DNA repair</keyword>
<evidence type="ECO:0000313" key="4">
    <source>
        <dbReference type="EMBL" id="GFQ68432.1"/>
    </source>
</evidence>
<keyword evidence="1" id="KW-0227">DNA damage</keyword>
<dbReference type="GO" id="GO:0006310">
    <property type="term" value="P:DNA recombination"/>
    <property type="evidence" value="ECO:0007669"/>
    <property type="project" value="UniProtKB-KW"/>
</dbReference>
<comment type="catalytic activity">
    <reaction evidence="1">
        <text>ATP + H2O = ADP + phosphate + H(+)</text>
        <dbReference type="Rhea" id="RHEA:13065"/>
        <dbReference type="ChEBI" id="CHEBI:15377"/>
        <dbReference type="ChEBI" id="CHEBI:15378"/>
        <dbReference type="ChEBI" id="CHEBI:30616"/>
        <dbReference type="ChEBI" id="CHEBI:43474"/>
        <dbReference type="ChEBI" id="CHEBI:456216"/>
        <dbReference type="EC" id="5.6.2.3"/>
    </reaction>
</comment>
<dbReference type="AlphaFoldDB" id="A0A8X6H7A1"/>
<sequence>MERDGEVCHLLLFRNLLNQFLVDMFAKIESERLNWIRHNQNKLRSEEYIHLKDAITATDGQLSELGKMVMLPSSLTGGSRYMHERTQDAVTYVRHFRRPDLFITFTCNPKRPEIVDLLNQGQKSHDRHDIIARVFRVKVKHMMKLLTKGCIFGNVRCHIYTVEWQKRGLPHVHILLWLEDKIRPESIDEVICAELPDSNIDPALYEIIRTTMIHVPCGHIKKSSPCMLNGTCTKKYPRCFRKETQTGEDGYPQYRRRSPEDGGIVTQIKKIMLTIAGLVQPSFQAACRALGLLEDDTHWNSTLEEASISESPNKIREQFAIILVFCQVGDPIKLWEKHRDSLAEDVKKQFEAEQVNIDLYLDIIYNQCFILLEDIVISMSSKALLQFRFLSPSREAVFAISNHHYGKELGYDTVHLSKTVAENVPKLNQEQKEIYEKILNILLPTQTLPVVLRGTRADIVKACLKTSFLWPNINVLSLRINMRVHLQHDLRVEMFSKLLIDIGDGNIKEVEGRINIPESLGNIVGDLITLTERIYPNINQVGVDCSTWLKERAILTPTNDSANNINYFLLNKLTTKHPKNFMEFPFLLESFVLS</sequence>
<keyword evidence="1" id="KW-0547">Nucleotide-binding</keyword>
<dbReference type="PANTHER" id="PTHR10492:SF57">
    <property type="entry name" value="ATP-DEPENDENT DNA HELICASE"/>
    <property type="match status" value="1"/>
</dbReference>
<dbReference type="GO" id="GO:0016787">
    <property type="term" value="F:hydrolase activity"/>
    <property type="evidence" value="ECO:0007669"/>
    <property type="project" value="UniProtKB-KW"/>
</dbReference>
<proteinExistence type="inferred from homology"/>
<dbReference type="PANTHER" id="PTHR10492">
    <property type="match status" value="1"/>
</dbReference>
<dbReference type="GO" id="GO:0000723">
    <property type="term" value="P:telomere maintenance"/>
    <property type="evidence" value="ECO:0007669"/>
    <property type="project" value="InterPro"/>
</dbReference>
<evidence type="ECO:0000313" key="5">
    <source>
        <dbReference type="Proteomes" id="UP000887116"/>
    </source>
</evidence>
<organism evidence="4 5">
    <name type="scientific">Trichonephila clavata</name>
    <name type="common">Joro spider</name>
    <name type="synonym">Nephila clavata</name>
    <dbReference type="NCBI Taxonomy" id="2740835"/>
    <lineage>
        <taxon>Eukaryota</taxon>
        <taxon>Metazoa</taxon>
        <taxon>Ecdysozoa</taxon>
        <taxon>Arthropoda</taxon>
        <taxon>Chelicerata</taxon>
        <taxon>Arachnida</taxon>
        <taxon>Araneae</taxon>
        <taxon>Araneomorphae</taxon>
        <taxon>Entelegynae</taxon>
        <taxon>Araneoidea</taxon>
        <taxon>Nephilidae</taxon>
        <taxon>Trichonephila</taxon>
    </lineage>
</organism>
<keyword evidence="1" id="KW-0233">DNA recombination</keyword>
<dbReference type="Proteomes" id="UP000887116">
    <property type="component" value="Unassembled WGS sequence"/>
</dbReference>
<keyword evidence="5" id="KW-1185">Reference proteome</keyword>
<keyword evidence="1" id="KW-0378">Hydrolase</keyword>
<dbReference type="InterPro" id="IPR010285">
    <property type="entry name" value="DNA_helicase_pif1-like_DEAD"/>
</dbReference>
<gene>
    <name evidence="4" type="primary">LOC103519163</name>
    <name evidence="4" type="ORF">TNCT_267781</name>
</gene>
<dbReference type="GO" id="GO:0005524">
    <property type="term" value="F:ATP binding"/>
    <property type="evidence" value="ECO:0007669"/>
    <property type="project" value="UniProtKB-KW"/>
</dbReference>
<dbReference type="Pfam" id="PF14214">
    <property type="entry name" value="Helitron_like_N"/>
    <property type="match status" value="1"/>
</dbReference>
<dbReference type="Pfam" id="PF05970">
    <property type="entry name" value="PIF1"/>
    <property type="match status" value="1"/>
</dbReference>
<dbReference type="GO" id="GO:0006281">
    <property type="term" value="P:DNA repair"/>
    <property type="evidence" value="ECO:0007669"/>
    <property type="project" value="UniProtKB-KW"/>
</dbReference>
<comment type="cofactor">
    <cofactor evidence="1">
        <name>Mg(2+)</name>
        <dbReference type="ChEBI" id="CHEBI:18420"/>
    </cofactor>
</comment>
<dbReference type="OrthoDB" id="1728974at2759"/>
<dbReference type="GO" id="GO:0043139">
    <property type="term" value="F:5'-3' DNA helicase activity"/>
    <property type="evidence" value="ECO:0007669"/>
    <property type="project" value="UniProtKB-EC"/>
</dbReference>
<evidence type="ECO:0000259" key="3">
    <source>
        <dbReference type="Pfam" id="PF14214"/>
    </source>
</evidence>
<dbReference type="InterPro" id="IPR025476">
    <property type="entry name" value="Helitron_helicase-like"/>
</dbReference>
<dbReference type="EC" id="5.6.2.3" evidence="1"/>
<evidence type="ECO:0000259" key="2">
    <source>
        <dbReference type="Pfam" id="PF05970"/>
    </source>
</evidence>
<accession>A0A8X6H7A1</accession>
<feature type="domain" description="Helitron helicase-like" evidence="3">
    <location>
        <begin position="3"/>
        <end position="176"/>
    </location>
</feature>
<name>A0A8X6H7A1_TRICU</name>
<comment type="similarity">
    <text evidence="1">Belongs to the helicase family.</text>
</comment>
<feature type="domain" description="DNA helicase Pif1-like DEAD-box helicase" evidence="2">
    <location>
        <begin position="445"/>
        <end position="510"/>
    </location>
</feature>
<keyword evidence="1 4" id="KW-0347">Helicase</keyword>
<comment type="caution">
    <text evidence="4">The sequence shown here is derived from an EMBL/GenBank/DDBJ whole genome shotgun (WGS) entry which is preliminary data.</text>
</comment>
<evidence type="ECO:0000256" key="1">
    <source>
        <dbReference type="RuleBase" id="RU363044"/>
    </source>
</evidence>
<protein>
    <recommendedName>
        <fullName evidence="1">ATP-dependent DNA helicase</fullName>
        <ecNumber evidence="1">5.6.2.3</ecNumber>
    </recommendedName>
</protein>
<keyword evidence="1" id="KW-0067">ATP-binding</keyword>
<dbReference type="EMBL" id="BMAO01020575">
    <property type="protein sequence ID" value="GFQ68432.1"/>
    <property type="molecule type" value="Genomic_DNA"/>
</dbReference>
<reference evidence="4" key="1">
    <citation type="submission" date="2020-07" db="EMBL/GenBank/DDBJ databases">
        <title>Multicomponent nature underlies the extraordinary mechanical properties of spider dragline silk.</title>
        <authorList>
            <person name="Kono N."/>
            <person name="Nakamura H."/>
            <person name="Mori M."/>
            <person name="Yoshida Y."/>
            <person name="Ohtoshi R."/>
            <person name="Malay A.D."/>
            <person name="Moran D.A.P."/>
            <person name="Tomita M."/>
            <person name="Numata K."/>
            <person name="Arakawa K."/>
        </authorList>
    </citation>
    <scope>NUCLEOTIDE SEQUENCE</scope>
</reference>